<dbReference type="InterPro" id="IPR045069">
    <property type="entry name" value="MATE_euk"/>
</dbReference>
<comment type="subcellular location">
    <subcellularLocation>
        <location evidence="1">Membrane</location>
        <topology evidence="1">Multi-pass membrane protein</topology>
    </subcellularLocation>
</comment>
<reference evidence="8" key="1">
    <citation type="submission" date="2020-01" db="EMBL/GenBank/DDBJ databases">
        <title>Genome sequence of Kobresia littledalei, the first chromosome-level genome in the family Cyperaceae.</title>
        <authorList>
            <person name="Qu G."/>
        </authorList>
    </citation>
    <scope>NUCLEOTIDE SEQUENCE</scope>
    <source>
        <strain evidence="8">C.B.Clarke</strain>
        <tissue evidence="8">Leaf</tissue>
    </source>
</reference>
<evidence type="ECO:0000313" key="9">
    <source>
        <dbReference type="Proteomes" id="UP000623129"/>
    </source>
</evidence>
<evidence type="ECO:0000256" key="5">
    <source>
        <dbReference type="ARBA" id="ARBA00023136"/>
    </source>
</evidence>
<evidence type="ECO:0000256" key="1">
    <source>
        <dbReference type="ARBA" id="ARBA00004141"/>
    </source>
</evidence>
<dbReference type="GO" id="GO:1990961">
    <property type="term" value="P:xenobiotic detoxification by transmembrane export across the plasma membrane"/>
    <property type="evidence" value="ECO:0007669"/>
    <property type="project" value="InterPro"/>
</dbReference>
<feature type="transmembrane region" description="Helical" evidence="6">
    <location>
        <begin position="93"/>
        <end position="117"/>
    </location>
</feature>
<comment type="similarity">
    <text evidence="2 6">Belongs to the multi antimicrobial extrusion (MATE) (TC 2.A.66.1) family.</text>
</comment>
<gene>
    <name evidence="8" type="ORF">FCM35_KLT07382</name>
</gene>
<protein>
    <recommendedName>
        <fullName evidence="6">Protein DETOXIFICATION</fullName>
    </recommendedName>
    <alternativeName>
        <fullName evidence="6">Multidrug and toxic compound extrusion protein</fullName>
    </alternativeName>
</protein>
<feature type="transmembrane region" description="Helical" evidence="6">
    <location>
        <begin position="426"/>
        <end position="450"/>
    </location>
</feature>
<dbReference type="GO" id="GO:0016020">
    <property type="term" value="C:membrane"/>
    <property type="evidence" value="ECO:0007669"/>
    <property type="project" value="UniProtKB-SubCell"/>
</dbReference>
<feature type="compositionally biased region" description="Basic and acidic residues" evidence="7">
    <location>
        <begin position="1"/>
        <end position="17"/>
    </location>
</feature>
<keyword evidence="3 6" id="KW-0812">Transmembrane</keyword>
<organism evidence="8 9">
    <name type="scientific">Carex littledalei</name>
    <dbReference type="NCBI Taxonomy" id="544730"/>
    <lineage>
        <taxon>Eukaryota</taxon>
        <taxon>Viridiplantae</taxon>
        <taxon>Streptophyta</taxon>
        <taxon>Embryophyta</taxon>
        <taxon>Tracheophyta</taxon>
        <taxon>Spermatophyta</taxon>
        <taxon>Magnoliopsida</taxon>
        <taxon>Liliopsida</taxon>
        <taxon>Poales</taxon>
        <taxon>Cyperaceae</taxon>
        <taxon>Cyperoideae</taxon>
        <taxon>Cariceae</taxon>
        <taxon>Carex</taxon>
        <taxon>Carex subgen. Euthyceras</taxon>
    </lineage>
</organism>
<evidence type="ECO:0000256" key="2">
    <source>
        <dbReference type="ARBA" id="ARBA00010199"/>
    </source>
</evidence>
<evidence type="ECO:0000256" key="3">
    <source>
        <dbReference type="ARBA" id="ARBA00022692"/>
    </source>
</evidence>
<evidence type="ECO:0000313" key="8">
    <source>
        <dbReference type="EMBL" id="KAF3327264.1"/>
    </source>
</evidence>
<sequence length="515" mass="56521">MEGSTEERDQLTTKLLEENGAETPLLVAKDVDRSGEEEEGETLSLGRKILEENKKLWIVAGPSIFTRFSTFGVTVISQAFIGHIGSTELAAYALVSTVLMRFANGILLGMASALETLCGQSYGAKQYHMLGIYLQRSWIILTIAAICILPIYIFTTPLLTFLGQDAEIAKMAGVISLWFIPVVFSYAYTFTLQMYLQAQSRNMIITYLAMLNLGLHLFLSWFMTIKLNLGVAGVMGSMILAMWIPVFGQLAYVFCGGCPETWTGFSWLAFSDLTAIVKLSLSSGVMLCLELWYNTILVLLTGYMKNAEVAIDALSICLNINGWEMMISVGFLAAAGVRVANELGAGSARRAKFAIKNVVINSFTIGSILFVLFLLFRGKLAYIFTEDTNVAKAVSHLSPLLAFSILLNSVQPVLSGVAVGAGWQSVVAYVNITCYYLVGIPLGALLGYGFKYRVEGIWVGMLLGTLVQTIVLLVITTRTDWNKQVTIAKERLNKWNMRTERRVNGSSNGSSEIDP</sequence>
<dbReference type="CDD" id="cd13132">
    <property type="entry name" value="MATE_eukaryotic"/>
    <property type="match status" value="1"/>
</dbReference>
<keyword evidence="9" id="KW-1185">Reference proteome</keyword>
<name>A0A833QQ83_9POAL</name>
<dbReference type="Proteomes" id="UP000623129">
    <property type="component" value="Unassembled WGS sequence"/>
</dbReference>
<evidence type="ECO:0000256" key="6">
    <source>
        <dbReference type="RuleBase" id="RU004914"/>
    </source>
</evidence>
<feature type="transmembrane region" description="Helical" evidence="6">
    <location>
        <begin position="204"/>
        <end position="223"/>
    </location>
</feature>
<dbReference type="GO" id="GO:0015297">
    <property type="term" value="F:antiporter activity"/>
    <property type="evidence" value="ECO:0007669"/>
    <property type="project" value="InterPro"/>
</dbReference>
<feature type="transmembrane region" description="Helical" evidence="6">
    <location>
        <begin position="396"/>
        <end position="419"/>
    </location>
</feature>
<feature type="region of interest" description="Disordered" evidence="7">
    <location>
        <begin position="1"/>
        <end position="23"/>
    </location>
</feature>
<dbReference type="InterPro" id="IPR002528">
    <property type="entry name" value="MATE_fam"/>
</dbReference>
<dbReference type="PANTHER" id="PTHR11206">
    <property type="entry name" value="MULTIDRUG RESISTANCE PROTEIN"/>
    <property type="match status" value="1"/>
</dbReference>
<dbReference type="GO" id="GO:0042910">
    <property type="term" value="F:xenobiotic transmembrane transporter activity"/>
    <property type="evidence" value="ECO:0007669"/>
    <property type="project" value="InterPro"/>
</dbReference>
<feature type="transmembrane region" description="Helical" evidence="6">
    <location>
        <begin position="138"/>
        <end position="162"/>
    </location>
</feature>
<dbReference type="OrthoDB" id="2126698at2759"/>
<feature type="transmembrane region" description="Helical" evidence="6">
    <location>
        <begin position="168"/>
        <end position="192"/>
    </location>
</feature>
<evidence type="ECO:0000256" key="4">
    <source>
        <dbReference type="ARBA" id="ARBA00022989"/>
    </source>
</evidence>
<feature type="transmembrane region" description="Helical" evidence="6">
    <location>
        <begin position="358"/>
        <end position="376"/>
    </location>
</feature>
<proteinExistence type="inferred from homology"/>
<comment type="caution">
    <text evidence="8">The sequence shown here is derived from an EMBL/GenBank/DDBJ whole genome shotgun (WGS) entry which is preliminary data.</text>
</comment>
<accession>A0A833QQ83</accession>
<feature type="transmembrane region" description="Helical" evidence="6">
    <location>
        <begin position="456"/>
        <end position="475"/>
    </location>
</feature>
<feature type="transmembrane region" description="Helical" evidence="6">
    <location>
        <begin position="56"/>
        <end position="81"/>
    </location>
</feature>
<dbReference type="NCBIfam" id="TIGR00797">
    <property type="entry name" value="matE"/>
    <property type="match status" value="1"/>
</dbReference>
<keyword evidence="4 6" id="KW-1133">Transmembrane helix</keyword>
<dbReference type="EMBL" id="SWLB01000017">
    <property type="protein sequence ID" value="KAF3327264.1"/>
    <property type="molecule type" value="Genomic_DNA"/>
</dbReference>
<dbReference type="AlphaFoldDB" id="A0A833QQ83"/>
<dbReference type="Pfam" id="PF01554">
    <property type="entry name" value="MatE"/>
    <property type="match status" value="2"/>
</dbReference>
<keyword evidence="5 6" id="KW-0472">Membrane</keyword>
<feature type="transmembrane region" description="Helical" evidence="6">
    <location>
        <begin position="229"/>
        <end position="255"/>
    </location>
</feature>
<evidence type="ECO:0000256" key="7">
    <source>
        <dbReference type="SAM" id="MobiDB-lite"/>
    </source>
</evidence>